<sequence>MNERRRTATKNPGLSAPNGTVPRGPSHAAGGGGRGGAPAGGNKGSVITSGAGRGGGGVAPGGGGGVSGQPPRNNNATSTGDSKRSGSSVSGTTLATVLAQRNKGNNNPPATKRPDYARERRIAELLVQRASVVTETVLAMLNLGYTQGPGPTSSSAAGPISQYKPPTGGGKGDGDGAVKVKTDMSPVTIADYAAQALLMWGLRKAFPNDLLLGEEDAEELMRNREMLTKVCDVINKARRKDEVLGALESGVPKVFGIKDGKKKERDVELENGKRYWIMDPVDGTSAFMNNGQYAILLALVKDGEGVLGVCACPNTGYDEAVKGERVREYMVVPGRKKEPGLMLAAVKGHGTTMRKLGHTDLLGGIRLDWSNHPPLSLTKDSKGHPDLSSLTFIDSEKSPKSRSDVVKALAGRNYRNGVQGYSSHWRYAVGAILGPGVVQVRCPINDKRDWKIWDHVGTIVIYEESGAGTVTDMYGKPLDYSHSPAMTKNWGVIAAHRSIHQHVRRAAWHELNLINQA</sequence>
<dbReference type="SUPFAM" id="SSF56655">
    <property type="entry name" value="Carbohydrate phosphatase"/>
    <property type="match status" value="1"/>
</dbReference>
<keyword evidence="3 6" id="KW-0479">Metal-binding</keyword>
<dbReference type="OrthoDB" id="411145at2759"/>
<feature type="region of interest" description="Disordered" evidence="7">
    <location>
        <begin position="1"/>
        <end position="91"/>
    </location>
</feature>
<organism evidence="8 9">
    <name type="scientific">Thermothelomyces thermophilus (strain ATCC 42464 / BCRC 31852 / DSM 1799)</name>
    <name type="common">Sporotrichum thermophile</name>
    <dbReference type="NCBI Taxonomy" id="573729"/>
    <lineage>
        <taxon>Eukaryota</taxon>
        <taxon>Fungi</taxon>
        <taxon>Dikarya</taxon>
        <taxon>Ascomycota</taxon>
        <taxon>Pezizomycotina</taxon>
        <taxon>Sordariomycetes</taxon>
        <taxon>Sordariomycetidae</taxon>
        <taxon>Sordariales</taxon>
        <taxon>Chaetomiaceae</taxon>
        <taxon>Thermothelomyces</taxon>
    </lineage>
</organism>
<dbReference type="STRING" id="573729.G2Q4W2"/>
<dbReference type="InterPro" id="IPR051090">
    <property type="entry name" value="Inositol_monoP_superfamily"/>
</dbReference>
<feature type="compositionally biased region" description="Gly residues" evidence="7">
    <location>
        <begin position="29"/>
        <end position="43"/>
    </location>
</feature>
<dbReference type="GO" id="GO:0000103">
    <property type="term" value="P:sulfate assimilation"/>
    <property type="evidence" value="ECO:0007669"/>
    <property type="project" value="TreeGrafter"/>
</dbReference>
<feature type="binding site" evidence="6">
    <location>
        <position position="282"/>
    </location>
    <ligand>
        <name>Mg(2+)</name>
        <dbReference type="ChEBI" id="CHEBI:18420"/>
        <label>1</label>
        <note>catalytic</note>
    </ligand>
</feature>
<keyword evidence="5 6" id="KW-0460">Magnesium</keyword>
<evidence type="ECO:0000256" key="4">
    <source>
        <dbReference type="ARBA" id="ARBA00022801"/>
    </source>
</evidence>
<feature type="binding site" evidence="6">
    <location>
        <position position="214"/>
    </location>
    <ligand>
        <name>Mg(2+)</name>
        <dbReference type="ChEBI" id="CHEBI:18420"/>
        <label>1</label>
        <note>catalytic</note>
    </ligand>
</feature>
<dbReference type="eggNOG" id="KOG1528">
    <property type="taxonomic scope" value="Eukaryota"/>
</dbReference>
<accession>G2Q4W2</accession>
<keyword evidence="9" id="KW-1185">Reference proteome</keyword>
<dbReference type="GeneID" id="11512916"/>
<dbReference type="GO" id="GO:0008441">
    <property type="term" value="F:3'(2'),5'-bisphosphate nucleotidase activity"/>
    <property type="evidence" value="ECO:0007669"/>
    <property type="project" value="TreeGrafter"/>
</dbReference>
<evidence type="ECO:0000256" key="5">
    <source>
        <dbReference type="ARBA" id="ARBA00022842"/>
    </source>
</evidence>
<feature type="binding site" evidence="6">
    <location>
        <position position="279"/>
    </location>
    <ligand>
        <name>Mg(2+)</name>
        <dbReference type="ChEBI" id="CHEBI:18420"/>
        <label>1</label>
        <note>catalytic</note>
    </ligand>
</feature>
<feature type="region of interest" description="Disordered" evidence="7">
    <location>
        <begin position="149"/>
        <end position="176"/>
    </location>
</feature>
<dbReference type="InParanoid" id="G2Q4W2"/>
<dbReference type="VEuPathDB" id="FungiDB:MYCTH_2050951"/>
<dbReference type="Gene3D" id="3.40.190.80">
    <property type="match status" value="1"/>
</dbReference>
<dbReference type="PROSITE" id="PS00629">
    <property type="entry name" value="IMP_1"/>
    <property type="match status" value="1"/>
</dbReference>
<evidence type="ECO:0000256" key="2">
    <source>
        <dbReference type="ARBA" id="ARBA00009759"/>
    </source>
</evidence>
<reference evidence="8 9" key="1">
    <citation type="journal article" date="2011" name="Nat. Biotechnol.">
        <title>Comparative genomic analysis of the thermophilic biomass-degrading fungi Myceliophthora thermophila and Thielavia terrestris.</title>
        <authorList>
            <person name="Berka R.M."/>
            <person name="Grigoriev I.V."/>
            <person name="Otillar R."/>
            <person name="Salamov A."/>
            <person name="Grimwood J."/>
            <person name="Reid I."/>
            <person name="Ishmael N."/>
            <person name="John T."/>
            <person name="Darmond C."/>
            <person name="Moisan M.-C."/>
            <person name="Henrissat B."/>
            <person name="Coutinho P.M."/>
            <person name="Lombard V."/>
            <person name="Natvig D.O."/>
            <person name="Lindquist E."/>
            <person name="Schmutz J."/>
            <person name="Lucas S."/>
            <person name="Harris P."/>
            <person name="Powlowski J."/>
            <person name="Bellemare A."/>
            <person name="Taylor D."/>
            <person name="Butler G."/>
            <person name="de Vries R.P."/>
            <person name="Allijn I.E."/>
            <person name="van den Brink J."/>
            <person name="Ushinsky S."/>
            <person name="Storms R."/>
            <person name="Powell A.J."/>
            <person name="Paulsen I.T."/>
            <person name="Elbourne L.D.H."/>
            <person name="Baker S.E."/>
            <person name="Magnuson J."/>
            <person name="LaBoissiere S."/>
            <person name="Clutterbuck A.J."/>
            <person name="Martinez D."/>
            <person name="Wogulis M."/>
            <person name="de Leon A.L."/>
            <person name="Rey M.W."/>
            <person name="Tsang A."/>
        </authorList>
    </citation>
    <scope>NUCLEOTIDE SEQUENCE [LARGE SCALE GENOMIC DNA]</scope>
    <source>
        <strain evidence="9">ATCC 42464 / BCRC 31852 / DSM 1799</strain>
    </source>
</reference>
<dbReference type="HOGENOM" id="CLU_033446_1_0_1"/>
<comment type="cofactor">
    <cofactor evidence="1 6">
        <name>Mg(2+)</name>
        <dbReference type="ChEBI" id="CHEBI:18420"/>
    </cofactor>
</comment>
<evidence type="ECO:0000256" key="6">
    <source>
        <dbReference type="PIRSR" id="PIRSR600760-2"/>
    </source>
</evidence>
<dbReference type="PANTHER" id="PTHR43200:SF2">
    <property type="entry name" value="3'(2'),5'-BISPHOSPHATE NUCLEOTIDASE"/>
    <property type="match status" value="1"/>
</dbReference>
<evidence type="ECO:0000256" key="7">
    <source>
        <dbReference type="SAM" id="MobiDB-lite"/>
    </source>
</evidence>
<dbReference type="GO" id="GO:0046872">
    <property type="term" value="F:metal ion binding"/>
    <property type="evidence" value="ECO:0007669"/>
    <property type="project" value="UniProtKB-KW"/>
</dbReference>
<comment type="similarity">
    <text evidence="2">Belongs to the inositol monophosphatase superfamily.</text>
</comment>
<dbReference type="Proteomes" id="UP000007322">
    <property type="component" value="Chromosome 1"/>
</dbReference>
<feature type="binding site" evidence="6">
    <location>
        <position position="454"/>
    </location>
    <ligand>
        <name>Mg(2+)</name>
        <dbReference type="ChEBI" id="CHEBI:18420"/>
        <label>1</label>
        <note>catalytic</note>
    </ligand>
</feature>
<dbReference type="KEGG" id="mtm:MYCTH_2050951"/>
<evidence type="ECO:0000313" key="8">
    <source>
        <dbReference type="EMBL" id="AEO55401.1"/>
    </source>
</evidence>
<dbReference type="AlphaFoldDB" id="G2Q4W2"/>
<keyword evidence="4" id="KW-0378">Hydrolase</keyword>
<dbReference type="InterPro" id="IPR000760">
    <property type="entry name" value="Inositol_monophosphatase-like"/>
</dbReference>
<dbReference type="PANTHER" id="PTHR43200">
    <property type="entry name" value="PHOSPHATASE"/>
    <property type="match status" value="1"/>
</dbReference>
<dbReference type="RefSeq" id="XP_003660646.1">
    <property type="nucleotide sequence ID" value="XM_003660598.1"/>
</dbReference>
<dbReference type="Pfam" id="PF00459">
    <property type="entry name" value="Inositol_P"/>
    <property type="match status" value="1"/>
</dbReference>
<name>G2Q4W2_THET4</name>
<evidence type="ECO:0008006" key="10">
    <source>
        <dbReference type="Google" id="ProtNLM"/>
    </source>
</evidence>
<feature type="compositionally biased region" description="Polar residues" evidence="7">
    <location>
        <begin position="70"/>
        <end position="91"/>
    </location>
</feature>
<feature type="compositionally biased region" description="Gly residues" evidence="7">
    <location>
        <begin position="51"/>
        <end position="67"/>
    </location>
</feature>
<dbReference type="EMBL" id="CP003002">
    <property type="protein sequence ID" value="AEO55401.1"/>
    <property type="molecule type" value="Genomic_DNA"/>
</dbReference>
<evidence type="ECO:0000256" key="3">
    <source>
        <dbReference type="ARBA" id="ARBA00022723"/>
    </source>
</evidence>
<proteinExistence type="inferred from homology"/>
<dbReference type="InterPro" id="IPR020583">
    <property type="entry name" value="Inositol_monoP_metal-BS"/>
</dbReference>
<gene>
    <name evidence="8" type="ORF">MYCTH_2050951</name>
</gene>
<evidence type="ECO:0000256" key="1">
    <source>
        <dbReference type="ARBA" id="ARBA00001946"/>
    </source>
</evidence>
<dbReference type="Gene3D" id="3.30.540.10">
    <property type="entry name" value="Fructose-1,6-Bisphosphatase, subunit A, domain 1"/>
    <property type="match status" value="1"/>
</dbReference>
<dbReference type="OMA" id="WSSHVRY"/>
<protein>
    <recommendedName>
        <fullName evidence="10">3'(2'),5'-bisphosphate nucleotidase</fullName>
    </recommendedName>
</protein>
<evidence type="ECO:0000313" key="9">
    <source>
        <dbReference type="Proteomes" id="UP000007322"/>
    </source>
</evidence>